<dbReference type="PRINTS" id="PR00081">
    <property type="entry name" value="GDHRDH"/>
</dbReference>
<evidence type="ECO:0000256" key="3">
    <source>
        <dbReference type="RuleBase" id="RU000363"/>
    </source>
</evidence>
<proteinExistence type="inferred from homology"/>
<dbReference type="Gene3D" id="3.40.50.720">
    <property type="entry name" value="NAD(P)-binding Rossmann-like Domain"/>
    <property type="match status" value="1"/>
</dbReference>
<reference evidence="4 5" key="1">
    <citation type="submission" date="2016-10" db="EMBL/GenBank/DDBJ databases">
        <authorList>
            <person name="de Groot N.N."/>
        </authorList>
    </citation>
    <scope>NUCLEOTIDE SEQUENCE [LARGE SCALE GENOMIC DNA]</scope>
    <source>
        <strain evidence="4 5">Calf135</strain>
    </source>
</reference>
<keyword evidence="2" id="KW-0560">Oxidoreductase</keyword>
<gene>
    <name evidence="4" type="ORF">SAMN05216454_10334</name>
</gene>
<sequence>MLEKKWAVITGASSGIGREFARELAKNGFSLFLVARRENRLEALKEELLEDIDYEDFECIVIKKDLRKLEEVREVYTETKGYNIDILINCSGFGDLGEFVETDISKDMDMIDVNVRALHILTKMYLIDFISKDSGYILNVASIAGLLAGGPYMATYYATKSYVLSLTSSISGELRKRNSSVYIGALCPGPVKTEFNDVANCEFSIGGVTPRFCAKYAIIKMFSKKEIIIPSVKMQIASKIGKIAPRKLVVDVCANQQKKKMSR</sequence>
<evidence type="ECO:0008006" key="6">
    <source>
        <dbReference type="Google" id="ProtNLM"/>
    </source>
</evidence>
<keyword evidence="5" id="KW-1185">Reference proteome</keyword>
<dbReference type="CDD" id="cd05233">
    <property type="entry name" value="SDR_c"/>
    <property type="match status" value="1"/>
</dbReference>
<dbReference type="STRING" id="215200.SAMN05216454_10334"/>
<evidence type="ECO:0000256" key="2">
    <source>
        <dbReference type="ARBA" id="ARBA00023002"/>
    </source>
</evidence>
<dbReference type="Proteomes" id="UP000199512">
    <property type="component" value="Unassembled WGS sequence"/>
</dbReference>
<organism evidence="4 5">
    <name type="scientific">Peptostreptococcus russellii</name>
    <dbReference type="NCBI Taxonomy" id="215200"/>
    <lineage>
        <taxon>Bacteria</taxon>
        <taxon>Bacillati</taxon>
        <taxon>Bacillota</taxon>
        <taxon>Clostridia</taxon>
        <taxon>Peptostreptococcales</taxon>
        <taxon>Peptostreptococcaceae</taxon>
        <taxon>Peptostreptococcus</taxon>
    </lineage>
</organism>
<accession>A0A1H8G2I2</accession>
<evidence type="ECO:0000313" key="5">
    <source>
        <dbReference type="Proteomes" id="UP000199512"/>
    </source>
</evidence>
<dbReference type="InterPro" id="IPR036291">
    <property type="entry name" value="NAD(P)-bd_dom_sf"/>
</dbReference>
<dbReference type="InterPro" id="IPR002347">
    <property type="entry name" value="SDR_fam"/>
</dbReference>
<dbReference type="PIRSF" id="PIRSF000126">
    <property type="entry name" value="11-beta-HSD1"/>
    <property type="match status" value="1"/>
</dbReference>
<dbReference type="SUPFAM" id="SSF51735">
    <property type="entry name" value="NAD(P)-binding Rossmann-fold domains"/>
    <property type="match status" value="1"/>
</dbReference>
<dbReference type="Pfam" id="PF00106">
    <property type="entry name" value="adh_short"/>
    <property type="match status" value="1"/>
</dbReference>
<name>A0A1H8G2I2_9FIRM</name>
<evidence type="ECO:0000256" key="1">
    <source>
        <dbReference type="ARBA" id="ARBA00006484"/>
    </source>
</evidence>
<dbReference type="RefSeq" id="WP_180366710.1">
    <property type="nucleotide sequence ID" value="NZ_FODF01000003.1"/>
</dbReference>
<dbReference type="PANTHER" id="PTHR42901:SF1">
    <property type="entry name" value="ALCOHOL DEHYDROGENASE"/>
    <property type="match status" value="1"/>
</dbReference>
<protein>
    <recommendedName>
        <fullName evidence="6">Ketoacyl reductase</fullName>
    </recommendedName>
</protein>
<dbReference type="AlphaFoldDB" id="A0A1H8G2I2"/>
<evidence type="ECO:0000313" key="4">
    <source>
        <dbReference type="EMBL" id="SEN38162.1"/>
    </source>
</evidence>
<dbReference type="PRINTS" id="PR00080">
    <property type="entry name" value="SDRFAMILY"/>
</dbReference>
<dbReference type="EMBL" id="FODF01000003">
    <property type="protein sequence ID" value="SEN38162.1"/>
    <property type="molecule type" value="Genomic_DNA"/>
</dbReference>
<dbReference type="GO" id="GO:0016491">
    <property type="term" value="F:oxidoreductase activity"/>
    <property type="evidence" value="ECO:0007669"/>
    <property type="project" value="UniProtKB-KW"/>
</dbReference>
<dbReference type="PANTHER" id="PTHR42901">
    <property type="entry name" value="ALCOHOL DEHYDROGENASE"/>
    <property type="match status" value="1"/>
</dbReference>
<comment type="similarity">
    <text evidence="1 3">Belongs to the short-chain dehydrogenases/reductases (SDR) family.</text>
</comment>